<gene>
    <name evidence="5" type="ORF">ILEXP_LOCUS56465</name>
</gene>
<dbReference type="AlphaFoldDB" id="A0ABC8UY79"/>
<evidence type="ECO:0000256" key="1">
    <source>
        <dbReference type="ARBA" id="ARBA00022723"/>
    </source>
</evidence>
<evidence type="ECO:0000256" key="2">
    <source>
        <dbReference type="ARBA" id="ARBA00022771"/>
    </source>
</evidence>
<proteinExistence type="predicted"/>
<reference evidence="5 6" key="1">
    <citation type="submission" date="2024-02" db="EMBL/GenBank/DDBJ databases">
        <authorList>
            <person name="Vignale AGUSTIN F."/>
            <person name="Sosa J E."/>
            <person name="Modenutti C."/>
        </authorList>
    </citation>
    <scope>NUCLEOTIDE SEQUENCE [LARGE SCALE GENOMIC DNA]</scope>
</reference>
<evidence type="ECO:0000256" key="3">
    <source>
        <dbReference type="ARBA" id="ARBA00022833"/>
    </source>
</evidence>
<keyword evidence="3" id="KW-0862">Zinc</keyword>
<keyword evidence="6" id="KW-1185">Reference proteome</keyword>
<dbReference type="Proteomes" id="UP001642360">
    <property type="component" value="Unassembled WGS sequence"/>
</dbReference>
<comment type="caution">
    <text evidence="5">The sequence shown here is derived from an EMBL/GenBank/DDBJ whole genome shotgun (WGS) entry which is preliminary data.</text>
</comment>
<dbReference type="EMBL" id="CAUOFW020009501">
    <property type="protein sequence ID" value="CAK9185984.1"/>
    <property type="molecule type" value="Genomic_DNA"/>
</dbReference>
<dbReference type="PANTHER" id="PTHR34451:SF7">
    <property type="entry name" value="PHD FINGER FAMILY PROTEIN"/>
    <property type="match status" value="1"/>
</dbReference>
<accession>A0ABC8UY79</accession>
<feature type="region of interest" description="Disordered" evidence="4">
    <location>
        <begin position="301"/>
        <end position="359"/>
    </location>
</feature>
<name>A0ABC8UY79_9AQUA</name>
<dbReference type="InterPro" id="IPR011011">
    <property type="entry name" value="Znf_FYVE_PHD"/>
</dbReference>
<evidence type="ECO:0000313" key="5">
    <source>
        <dbReference type="EMBL" id="CAK9185984.1"/>
    </source>
</evidence>
<evidence type="ECO:0000313" key="6">
    <source>
        <dbReference type="Proteomes" id="UP001642360"/>
    </source>
</evidence>
<organism evidence="5 6">
    <name type="scientific">Ilex paraguariensis</name>
    <name type="common">yerba mate</name>
    <dbReference type="NCBI Taxonomy" id="185542"/>
    <lineage>
        <taxon>Eukaryota</taxon>
        <taxon>Viridiplantae</taxon>
        <taxon>Streptophyta</taxon>
        <taxon>Embryophyta</taxon>
        <taxon>Tracheophyta</taxon>
        <taxon>Spermatophyta</taxon>
        <taxon>Magnoliopsida</taxon>
        <taxon>eudicotyledons</taxon>
        <taxon>Gunneridae</taxon>
        <taxon>Pentapetalae</taxon>
        <taxon>asterids</taxon>
        <taxon>campanulids</taxon>
        <taxon>Aquifoliales</taxon>
        <taxon>Aquifoliaceae</taxon>
        <taxon>Ilex</taxon>
    </lineage>
</organism>
<protein>
    <submittedName>
        <fullName evidence="5">Uncharacterized protein</fullName>
    </submittedName>
</protein>
<sequence>MMMKQDSTTTTATPLATVCGHCGVQERRLLHHVRHRGIFRRFCTTCVLRLHPQSFCPTCFNVYHPTPPLTSQNDAVVACFKCYSSSHSQCVGSTPLKPYVCPLCINPNVPIFTLKMAEDGNGNSSSGINENCRVIDKLGAKVLLAASKIAAGSMSKAAVTARAEAERRAKEAAFTRKRAGEALKHVAFLVSKEKLKRKELLAAAEVSGSGGNVGMLEKKYSKVEDNVNSVMVGLAENNRIGNQNNVLAALNAVELREKETVEGFRAQNVILGQNNNVEAMDVDDDKRMRVIPSSCLDKPVVLQNHGTGNESDRSGGLGNLENHNTEGVNRDNGVISVPPVGDHVQNSNGREENNVALQQ</sequence>
<keyword evidence="2" id="KW-0863">Zinc-finger</keyword>
<evidence type="ECO:0000256" key="4">
    <source>
        <dbReference type="SAM" id="MobiDB-lite"/>
    </source>
</evidence>
<dbReference type="GO" id="GO:0008270">
    <property type="term" value="F:zinc ion binding"/>
    <property type="evidence" value="ECO:0007669"/>
    <property type="project" value="UniProtKB-KW"/>
</dbReference>
<dbReference type="SUPFAM" id="SSF57903">
    <property type="entry name" value="FYVE/PHD zinc finger"/>
    <property type="match status" value="1"/>
</dbReference>
<keyword evidence="1" id="KW-0479">Metal-binding</keyword>
<dbReference type="PANTHER" id="PTHR34451">
    <property type="entry name" value="PHD FINGER FAMILY PROTEIN"/>
    <property type="match status" value="1"/>
</dbReference>